<feature type="region of interest" description="Disordered" evidence="1">
    <location>
        <begin position="21"/>
        <end position="43"/>
    </location>
</feature>
<gene>
    <name evidence="2" type="ORF">VC83_05089</name>
</gene>
<feature type="region of interest" description="Disordered" evidence="1">
    <location>
        <begin position="425"/>
        <end position="455"/>
    </location>
</feature>
<evidence type="ECO:0000313" key="2">
    <source>
        <dbReference type="EMBL" id="OAF58704.1"/>
    </source>
</evidence>
<dbReference type="EMBL" id="KV441396">
    <property type="protein sequence ID" value="OAF58704.1"/>
    <property type="molecule type" value="Genomic_DNA"/>
</dbReference>
<dbReference type="OrthoDB" id="3641178at2759"/>
<sequence length="624" mass="69338">MGLIPLKLVAALKPADLHQSMPKTTPVPLRAPAKPVLQGHSSTPATYFRSPRKILQVKATKSSFLPYGNDEWRSLLDDVKELFRNGRYKECSDRCAASLEQVRGPVHPAHLTYISFYAALCIAIQAQYLELRNPRKLVLLKISLSFYERSEGFLMQANTEQNMSHDGPPKREYKRWDSDSSTRSRNLSVGLPTSTTHTTISGFPLPDNGSDDGFKSPSITGRARTLSMDSTTSDCPAKKDYKNLFNNTIKHYAATPPTPPLSPLEDSLPAKRELKRSGSSSSAHSKTSSIDSILDEFDFSLSWDANSRRSSASSYTSIASKTTTEYISQKQAPQDTAPELYLKPPPPQFLKPSAPPRPRKRSGFAPSLPTIISDSCIAEVAMDSSSISSTASPERYSARTHPLPPLPLITEDIPTCSEIQILSDRKPRSTWGSDTQTLSSPIIPPPSKARSPAPTAVPFRRPLPPLSLAVHQPVSGCRLNFSKPRPVAPPQPSPRTSPETAVEAISLFLLSQSRARYNAHIPEFYSRIKYHMMEVRKMIADVQFKKAALEAEGRPVKTLSIKELKEGTGCAKGVQWKVDKEEVVKRVRRARVEALKRRGEERKPWDGGRYQELCKLALEELKER</sequence>
<feature type="compositionally biased region" description="Polar residues" evidence="1">
    <location>
        <begin position="430"/>
        <end position="440"/>
    </location>
</feature>
<dbReference type="Proteomes" id="UP000077154">
    <property type="component" value="Unassembled WGS sequence"/>
</dbReference>
<reference evidence="2" key="1">
    <citation type="submission" date="2016-03" db="EMBL/GenBank/DDBJ databases">
        <title>Updated assembly of Pseudogymnoascus destructans, the fungus causing white-nose syndrome of bats.</title>
        <authorList>
            <person name="Palmer J.M."/>
            <person name="Drees K.P."/>
            <person name="Foster J.T."/>
            <person name="Lindner D.L."/>
        </authorList>
    </citation>
    <scope>NUCLEOTIDE SEQUENCE [LARGE SCALE GENOMIC DNA]</scope>
    <source>
        <strain evidence="2">20631-21</strain>
    </source>
</reference>
<name>A0A177ABZ7_9PEZI</name>
<feature type="compositionally biased region" description="Polar residues" evidence="1">
    <location>
        <begin position="325"/>
        <end position="334"/>
    </location>
</feature>
<feature type="region of interest" description="Disordered" evidence="1">
    <location>
        <begin position="160"/>
        <end position="233"/>
    </location>
</feature>
<organism evidence="2">
    <name type="scientific">Pseudogymnoascus destructans</name>
    <dbReference type="NCBI Taxonomy" id="655981"/>
    <lineage>
        <taxon>Eukaryota</taxon>
        <taxon>Fungi</taxon>
        <taxon>Dikarya</taxon>
        <taxon>Ascomycota</taxon>
        <taxon>Pezizomycotina</taxon>
        <taxon>Leotiomycetes</taxon>
        <taxon>Thelebolales</taxon>
        <taxon>Thelebolaceae</taxon>
        <taxon>Pseudogymnoascus</taxon>
    </lineage>
</organism>
<feature type="compositionally biased region" description="Polar residues" evidence="1">
    <location>
        <begin position="183"/>
        <end position="201"/>
    </location>
</feature>
<evidence type="ECO:0000256" key="1">
    <source>
        <dbReference type="SAM" id="MobiDB-lite"/>
    </source>
</evidence>
<dbReference type="eggNOG" id="ENOG502SZWN">
    <property type="taxonomic scope" value="Eukaryota"/>
</dbReference>
<proteinExistence type="predicted"/>
<protein>
    <submittedName>
        <fullName evidence="2">Uncharacterized protein</fullName>
    </submittedName>
</protein>
<dbReference type="AlphaFoldDB" id="A0A177ABZ7"/>
<feature type="compositionally biased region" description="Basic and acidic residues" evidence="1">
    <location>
        <begin position="167"/>
        <end position="182"/>
    </location>
</feature>
<dbReference type="GeneID" id="36288156"/>
<feature type="region of interest" description="Disordered" evidence="1">
    <location>
        <begin position="325"/>
        <end position="366"/>
    </location>
</feature>
<accession>A0A177ABZ7</accession>
<feature type="compositionally biased region" description="Pro residues" evidence="1">
    <location>
        <begin position="343"/>
        <end position="356"/>
    </location>
</feature>
<dbReference type="RefSeq" id="XP_024323988.1">
    <property type="nucleotide sequence ID" value="XM_024468714.1"/>
</dbReference>
<dbReference type="VEuPathDB" id="FungiDB:GMDG_01597"/>